<feature type="region of interest" description="Disordered" evidence="1">
    <location>
        <begin position="368"/>
        <end position="396"/>
    </location>
</feature>
<evidence type="ECO:0000256" key="1">
    <source>
        <dbReference type="SAM" id="MobiDB-lite"/>
    </source>
</evidence>
<dbReference type="InterPro" id="IPR029787">
    <property type="entry name" value="Nucleotide_cyclase"/>
</dbReference>
<dbReference type="InterPro" id="IPR000160">
    <property type="entry name" value="GGDEF_dom"/>
</dbReference>
<evidence type="ECO:0000256" key="2">
    <source>
        <dbReference type="SAM" id="Phobius"/>
    </source>
</evidence>
<dbReference type="Proteomes" id="UP001595952">
    <property type="component" value="Unassembled WGS sequence"/>
</dbReference>
<organism evidence="4 5">
    <name type="scientific">Deinococcus hohokamensis</name>
    <dbReference type="NCBI Taxonomy" id="309883"/>
    <lineage>
        <taxon>Bacteria</taxon>
        <taxon>Thermotogati</taxon>
        <taxon>Deinococcota</taxon>
        <taxon>Deinococci</taxon>
        <taxon>Deinococcales</taxon>
        <taxon>Deinococcaceae</taxon>
        <taxon>Deinococcus</taxon>
    </lineage>
</organism>
<protein>
    <submittedName>
        <fullName evidence="4">GGDEF domain-containing protein</fullName>
        <ecNumber evidence="4">2.7.7.65</ecNumber>
    </submittedName>
</protein>
<feature type="transmembrane region" description="Helical" evidence="2">
    <location>
        <begin position="59"/>
        <end position="78"/>
    </location>
</feature>
<dbReference type="CDD" id="cd01949">
    <property type="entry name" value="GGDEF"/>
    <property type="match status" value="1"/>
</dbReference>
<feature type="transmembrane region" description="Helical" evidence="2">
    <location>
        <begin position="31"/>
        <end position="53"/>
    </location>
</feature>
<accession>A0ABV9I9G1</accession>
<dbReference type="PROSITE" id="PS50887">
    <property type="entry name" value="GGDEF"/>
    <property type="match status" value="1"/>
</dbReference>
<keyword evidence="4" id="KW-0808">Transferase</keyword>
<evidence type="ECO:0000259" key="3">
    <source>
        <dbReference type="PROSITE" id="PS50887"/>
    </source>
</evidence>
<dbReference type="InterPro" id="IPR050469">
    <property type="entry name" value="Diguanylate_Cyclase"/>
</dbReference>
<feature type="transmembrane region" description="Helical" evidence="2">
    <location>
        <begin position="174"/>
        <end position="193"/>
    </location>
</feature>
<gene>
    <name evidence="4" type="ORF">ACFO0D_11500</name>
</gene>
<keyword evidence="2" id="KW-1133">Transmembrane helix</keyword>
<feature type="region of interest" description="Disordered" evidence="1">
    <location>
        <begin position="1"/>
        <end position="22"/>
    </location>
</feature>
<keyword evidence="2" id="KW-0472">Membrane</keyword>
<dbReference type="EC" id="2.7.7.65" evidence="4"/>
<feature type="transmembrane region" description="Helical" evidence="2">
    <location>
        <begin position="120"/>
        <end position="137"/>
    </location>
</feature>
<dbReference type="InterPro" id="IPR043128">
    <property type="entry name" value="Rev_trsase/Diguanyl_cyclase"/>
</dbReference>
<evidence type="ECO:0000313" key="4">
    <source>
        <dbReference type="EMBL" id="MFC4638962.1"/>
    </source>
</evidence>
<sequence length="396" mass="43371">MPRVERRRQPARDLSVRPQGAPGSEAWRRQIYLLAIAFGAPVLVLVWVLQLGHPAPDPFVVYGHPALLAMCGWATVWLRRGGALQRAERVVFLCNVTAVLAQTFMGVLTSPRPVLDTASPAYWMLVAVSILSFLMFGRRGAIRLTAGLYLLGVALPWAALAWRGLNVERPPELLRVQLTCGAILALLCALAWYRERFEHERGERLLQERLANADPLTGLPNRRALYPAIEVLLQQVRADTPGSLLLVDIDHFKRINDTFGHNVGDQTLQAVASLLRAALRESDQVGRWGGEEFLVVLPGVAGPAALEVGRRLQDLVARQPHPGAGHLTVSIGVTECRAADTLESGVARADEALYQAKAAGRNRVEVRWAPEEESRQPLLAEASADPTGEDLRVAVP</sequence>
<dbReference type="SUPFAM" id="SSF55073">
    <property type="entry name" value="Nucleotide cyclase"/>
    <property type="match status" value="1"/>
</dbReference>
<keyword evidence="4" id="KW-0548">Nucleotidyltransferase</keyword>
<feature type="transmembrane region" description="Helical" evidence="2">
    <location>
        <begin position="90"/>
        <end position="108"/>
    </location>
</feature>
<dbReference type="SMART" id="SM00267">
    <property type="entry name" value="GGDEF"/>
    <property type="match status" value="1"/>
</dbReference>
<dbReference type="RefSeq" id="WP_380061967.1">
    <property type="nucleotide sequence ID" value="NZ_JBHSEI010000008.1"/>
</dbReference>
<dbReference type="NCBIfam" id="TIGR00254">
    <property type="entry name" value="GGDEF"/>
    <property type="match status" value="1"/>
</dbReference>
<feature type="domain" description="GGDEF" evidence="3">
    <location>
        <begin position="240"/>
        <end position="369"/>
    </location>
</feature>
<proteinExistence type="predicted"/>
<name>A0ABV9I9G1_9DEIO</name>
<dbReference type="PANTHER" id="PTHR45138:SF9">
    <property type="entry name" value="DIGUANYLATE CYCLASE DGCM-RELATED"/>
    <property type="match status" value="1"/>
</dbReference>
<comment type="caution">
    <text evidence="4">The sequence shown here is derived from an EMBL/GenBank/DDBJ whole genome shotgun (WGS) entry which is preliminary data.</text>
</comment>
<evidence type="ECO:0000313" key="5">
    <source>
        <dbReference type="Proteomes" id="UP001595952"/>
    </source>
</evidence>
<dbReference type="Gene3D" id="3.30.70.270">
    <property type="match status" value="1"/>
</dbReference>
<feature type="transmembrane region" description="Helical" evidence="2">
    <location>
        <begin position="144"/>
        <end position="162"/>
    </location>
</feature>
<dbReference type="PANTHER" id="PTHR45138">
    <property type="entry name" value="REGULATORY COMPONENTS OF SENSORY TRANSDUCTION SYSTEM"/>
    <property type="match status" value="1"/>
</dbReference>
<keyword evidence="5" id="KW-1185">Reference proteome</keyword>
<dbReference type="GO" id="GO:0052621">
    <property type="term" value="F:diguanylate cyclase activity"/>
    <property type="evidence" value="ECO:0007669"/>
    <property type="project" value="UniProtKB-EC"/>
</dbReference>
<dbReference type="EMBL" id="JBHSEI010000008">
    <property type="protein sequence ID" value="MFC4638962.1"/>
    <property type="molecule type" value="Genomic_DNA"/>
</dbReference>
<reference evidence="5" key="1">
    <citation type="journal article" date="2019" name="Int. J. Syst. Evol. Microbiol.">
        <title>The Global Catalogue of Microorganisms (GCM) 10K type strain sequencing project: providing services to taxonomists for standard genome sequencing and annotation.</title>
        <authorList>
            <consortium name="The Broad Institute Genomics Platform"/>
            <consortium name="The Broad Institute Genome Sequencing Center for Infectious Disease"/>
            <person name="Wu L."/>
            <person name="Ma J."/>
        </authorList>
    </citation>
    <scope>NUCLEOTIDE SEQUENCE [LARGE SCALE GENOMIC DNA]</scope>
    <source>
        <strain evidence="5">CCUG 55995</strain>
    </source>
</reference>
<keyword evidence="2" id="KW-0812">Transmembrane</keyword>
<dbReference type="Pfam" id="PF00990">
    <property type="entry name" value="GGDEF"/>
    <property type="match status" value="1"/>
</dbReference>